<gene>
    <name evidence="2" type="ORF">Agub_g10577</name>
</gene>
<proteinExistence type="predicted"/>
<accession>A0AAD3DY54</accession>
<feature type="compositionally biased region" description="Low complexity" evidence="1">
    <location>
        <begin position="164"/>
        <end position="183"/>
    </location>
</feature>
<protein>
    <submittedName>
        <fullName evidence="2">Uncharacterized protein</fullName>
    </submittedName>
</protein>
<dbReference type="Proteomes" id="UP001054857">
    <property type="component" value="Unassembled WGS sequence"/>
</dbReference>
<feature type="region of interest" description="Disordered" evidence="1">
    <location>
        <begin position="118"/>
        <end position="314"/>
    </location>
</feature>
<dbReference type="AlphaFoldDB" id="A0AAD3DY54"/>
<reference evidence="2 3" key="1">
    <citation type="journal article" date="2021" name="Sci. Rep.">
        <title>Genome sequencing of the multicellular alga Astrephomene provides insights into convergent evolution of germ-soma differentiation.</title>
        <authorList>
            <person name="Yamashita S."/>
            <person name="Yamamoto K."/>
            <person name="Matsuzaki R."/>
            <person name="Suzuki S."/>
            <person name="Yamaguchi H."/>
            <person name="Hirooka S."/>
            <person name="Minakuchi Y."/>
            <person name="Miyagishima S."/>
            <person name="Kawachi M."/>
            <person name="Toyoda A."/>
            <person name="Nozaki H."/>
        </authorList>
    </citation>
    <scope>NUCLEOTIDE SEQUENCE [LARGE SCALE GENOMIC DNA]</scope>
    <source>
        <strain evidence="2 3">NIES-4017</strain>
    </source>
</reference>
<feature type="compositionally biased region" description="Gly residues" evidence="1">
    <location>
        <begin position="234"/>
        <end position="245"/>
    </location>
</feature>
<evidence type="ECO:0000313" key="2">
    <source>
        <dbReference type="EMBL" id="GFR48758.1"/>
    </source>
</evidence>
<dbReference type="EMBL" id="BMAR01000025">
    <property type="protein sequence ID" value="GFR48758.1"/>
    <property type="molecule type" value="Genomic_DNA"/>
</dbReference>
<name>A0AAD3DY54_9CHLO</name>
<evidence type="ECO:0000313" key="3">
    <source>
        <dbReference type="Proteomes" id="UP001054857"/>
    </source>
</evidence>
<evidence type="ECO:0000256" key="1">
    <source>
        <dbReference type="SAM" id="MobiDB-lite"/>
    </source>
</evidence>
<keyword evidence="3" id="KW-1185">Reference proteome</keyword>
<feature type="compositionally biased region" description="Acidic residues" evidence="1">
    <location>
        <begin position="289"/>
        <end position="300"/>
    </location>
</feature>
<organism evidence="2 3">
    <name type="scientific">Astrephomene gubernaculifera</name>
    <dbReference type="NCBI Taxonomy" id="47775"/>
    <lineage>
        <taxon>Eukaryota</taxon>
        <taxon>Viridiplantae</taxon>
        <taxon>Chlorophyta</taxon>
        <taxon>core chlorophytes</taxon>
        <taxon>Chlorophyceae</taxon>
        <taxon>CS clade</taxon>
        <taxon>Chlamydomonadales</taxon>
        <taxon>Astrephomenaceae</taxon>
        <taxon>Astrephomene</taxon>
    </lineage>
</organism>
<sequence length="1265" mass="137843">MSNTKPPWPRLLRDGLAAQHADGSFSCTQCNKVFHSKHLYKHKCSLVHVPLEPSCVDSDLTCNTDYASCLDLLGDAVADKLLAYQRDLAQRSVPMMARTKDLRAVLIQLRIPFADAVFPQGQTSPPPAADNSPLPNSPMLVETRSPQSQPSPMDVNSPEVEMRSPASDPSSSASPNVSSTSNNGSEAESSGYDDHGASHSTVSDSVDGDGSEDGSHGRSSPGSMQGGASHSTGTSGGSGSRGGDSGPDSLHDNSLLGGASDGGDGSDGRSDHAASMLDEDDPNTLPGEDLLDQTGTDDDGLSSVSNKSDDLNLPGEVDPYAYIRRILGLDHALEAGAGIETHPAAAATGGDRCACGCGGPPIKPGGISWFRHGLGLPVCKGVDRDGAPNPSTVTTREFVAALLQFHMRNHIPTTVMETLLRLFASVVPGPHFIPPSLYMLSQLAGVPDWHQFQQHLCSTEGCPGHVFEPEPDPAKWEQLRDECCPHCQTPRFKSVYLGGKERLEPRRWSIDFGLENVIREQFFQSELYNQQRGRCRDCGEDSNGSSYYNAPAFRKLALATDHEAQKATASTYDLFFDFLEPFKGSPYSVGVLAVRACDVAARDKGKSQFVAILSIIPGPRQPPVLTPYLTPTIDAFRHLLTNGMGVTQSWRDKLSGNVVSESFVHRGFLSAVLADTPARIKCALLAGVGSYIGACSYCFFQGTYVRKPGAKVGAMRYLGYEQPVPQTIRFGGEPMLVGDHRLLLDDAGQRQRARRVAARASAALAARGTPEAGPLRKKLELSIKHHGCKGESAFTSLPYVNMQDLFLVPVAHALLYGVVANFFDDIFRKPATDEEKEFTVAERDIHAIRERSSHITVSSDFGRAYRCIIVHRGGYLLEDWLHFCETFSHYIFQDVTRNGIKSPVLPPPVREMWQHLQAAVGHYFRPLHYKTRADFVAASRAAHESLVQFAKLAERRGFPGHTFSVNLHICICRLRLQEKQRGAVAADLEFAVERVMQRFKRIAGSHVSARIEAHFAKQLLLGLALDRVARENPSMCTLDDILGIQERKYSGPHYDSDDGSGVLLRGAGIPVSGLRPLEAEEIAEAVGEAAKFELDADLQQWVAAERQRGRGAVRRLDKPSLLAALSSKEPAALVFTRAEVNEESLFSAWYGRARTRVSNNVLVVWEEGGAEVPYIAEIKYFVKLPCGVRAAGREVQRPVRLAIASLKRARLEDGCYVTQQGEAGYLRYAIPTSALAAKLEKVIVARSPSEPGISCYMTYLHMTCR</sequence>
<comment type="caution">
    <text evidence="2">The sequence shown here is derived from an EMBL/GenBank/DDBJ whole genome shotgun (WGS) entry which is preliminary data.</text>
</comment>